<gene>
    <name evidence="2" type="ORF">WOSG25_120310</name>
</gene>
<keyword evidence="1" id="KW-0472">Membrane</keyword>
<dbReference type="AlphaFoldDB" id="A0A069CVY9"/>
<keyword evidence="1" id="KW-1133">Transmembrane helix</keyword>
<feature type="transmembrane region" description="Helical" evidence="1">
    <location>
        <begin position="27"/>
        <end position="46"/>
    </location>
</feature>
<organism evidence="2 3">
    <name type="scientific">Weissella oryzae (strain DSM 25784 / JCM 18191 / LMG 30913 / SG25)</name>
    <dbReference type="NCBI Taxonomy" id="1329250"/>
    <lineage>
        <taxon>Bacteria</taxon>
        <taxon>Bacillati</taxon>
        <taxon>Bacillota</taxon>
        <taxon>Bacilli</taxon>
        <taxon>Lactobacillales</taxon>
        <taxon>Lactobacillaceae</taxon>
        <taxon>Weissella</taxon>
    </lineage>
</organism>
<dbReference type="STRING" id="1329250.WOSG25_120310"/>
<dbReference type="InterPro" id="IPR032083">
    <property type="entry name" value="DUF4811"/>
</dbReference>
<name>A0A069CVY9_WEIOS</name>
<dbReference type="eggNOG" id="ENOG5032RPZ">
    <property type="taxonomic scope" value="Bacteria"/>
</dbReference>
<dbReference type="Pfam" id="PF16069">
    <property type="entry name" value="DUF4811"/>
    <property type="match status" value="1"/>
</dbReference>
<accession>A0A069CVY9</accession>
<evidence type="ECO:0000256" key="1">
    <source>
        <dbReference type="SAM" id="Phobius"/>
    </source>
</evidence>
<dbReference type="Proteomes" id="UP000030643">
    <property type="component" value="Unassembled WGS sequence"/>
</dbReference>
<reference evidence="3" key="1">
    <citation type="journal article" date="2014" name="Genome Announc.">
        <title>Draft genome sequence of Weissella oryzae SG25T, isolated from fermented rice grains.</title>
        <authorList>
            <person name="Tanizawa Y."/>
            <person name="Fujisawa T."/>
            <person name="Mochizuki T."/>
            <person name="Kaminuma E."/>
            <person name="Suzuki Y."/>
            <person name="Nakamura Y."/>
            <person name="Tohno M."/>
        </authorList>
    </citation>
    <scope>NUCLEOTIDE SEQUENCE [LARGE SCALE GENOMIC DNA]</scope>
    <source>
        <strain evidence="3">DSM 25784 / JCM 18191 / LMG 30913 / SG25</strain>
    </source>
</reference>
<dbReference type="EMBL" id="DF820495">
    <property type="protein sequence ID" value="GAK31639.1"/>
    <property type="molecule type" value="Genomic_DNA"/>
</dbReference>
<keyword evidence="3" id="KW-1185">Reference proteome</keyword>
<keyword evidence="1" id="KW-0812">Transmembrane</keyword>
<protein>
    <recommendedName>
        <fullName evidence="4">DUF4811 domain-containing protein</fullName>
    </recommendedName>
</protein>
<proteinExistence type="predicted"/>
<evidence type="ECO:0008006" key="4">
    <source>
        <dbReference type="Google" id="ProtNLM"/>
    </source>
</evidence>
<evidence type="ECO:0000313" key="2">
    <source>
        <dbReference type="EMBL" id="GAK31639.1"/>
    </source>
</evidence>
<dbReference type="RefSeq" id="WP_027699593.1">
    <property type="nucleotide sequence ID" value="NZ_DF820495.1"/>
</dbReference>
<sequence>MIILLIVLFAIATYVSLVVVKPLSGRIIAGTISLLLLSGSVLILTMHISQNWGMKEVTTTTTKNIYTAGETSAPYGMMIKAEIGQGTNNYVLIYRTSANEKKPSVNFKPNASSIDKIVTAVKKSATYKLTDTTTAKAVTKTTRLTYSSAMTKALFDWGTENHRLVKQATVVEVPKDTWLVLTAGQVAKLQKLAPQMQAQAAADPAKAAQMQALAKSDPTAYAKLQVSAIKQALGIN</sequence>
<evidence type="ECO:0000313" key="3">
    <source>
        <dbReference type="Proteomes" id="UP000030643"/>
    </source>
</evidence>